<accession>A0A9N7Y2V5</accession>
<name>A0A9N7Y2V5_PLEPL</name>
<organism evidence="1 2">
    <name type="scientific">Pleuronectes platessa</name>
    <name type="common">European plaice</name>
    <dbReference type="NCBI Taxonomy" id="8262"/>
    <lineage>
        <taxon>Eukaryota</taxon>
        <taxon>Metazoa</taxon>
        <taxon>Chordata</taxon>
        <taxon>Craniata</taxon>
        <taxon>Vertebrata</taxon>
        <taxon>Euteleostomi</taxon>
        <taxon>Actinopterygii</taxon>
        <taxon>Neopterygii</taxon>
        <taxon>Teleostei</taxon>
        <taxon>Neoteleostei</taxon>
        <taxon>Acanthomorphata</taxon>
        <taxon>Carangaria</taxon>
        <taxon>Pleuronectiformes</taxon>
        <taxon>Pleuronectoidei</taxon>
        <taxon>Pleuronectidae</taxon>
        <taxon>Pleuronectes</taxon>
    </lineage>
</organism>
<evidence type="ECO:0000313" key="2">
    <source>
        <dbReference type="Proteomes" id="UP001153269"/>
    </source>
</evidence>
<reference evidence="1" key="1">
    <citation type="submission" date="2020-03" db="EMBL/GenBank/DDBJ databases">
        <authorList>
            <person name="Weist P."/>
        </authorList>
    </citation>
    <scope>NUCLEOTIDE SEQUENCE</scope>
</reference>
<proteinExistence type="predicted"/>
<keyword evidence="2" id="KW-1185">Reference proteome</keyword>
<dbReference type="AlphaFoldDB" id="A0A9N7Y2V5"/>
<comment type="caution">
    <text evidence="1">The sequence shown here is derived from an EMBL/GenBank/DDBJ whole genome shotgun (WGS) entry which is preliminary data.</text>
</comment>
<gene>
    <name evidence="1" type="ORF">PLEPLA_LOCUS3714</name>
</gene>
<evidence type="ECO:0000313" key="1">
    <source>
        <dbReference type="EMBL" id="CAB1415995.1"/>
    </source>
</evidence>
<sequence length="143" mass="16783">MEFKKGGGEKIFAFSTNYLTVRPSAVLQSMYHESGDQSLQHYESLESTGYQELKDESALFYTPLLVPNYQTGTRYIIFTSKEKKRRLRMRKEKKRKMNVSLCVDSNIPFEGEGEDKKDKELVPVYLQYMILQSKEKEKMKKES</sequence>
<protein>
    <submittedName>
        <fullName evidence="1">Uncharacterized protein</fullName>
    </submittedName>
</protein>
<dbReference type="Proteomes" id="UP001153269">
    <property type="component" value="Unassembled WGS sequence"/>
</dbReference>
<dbReference type="EMBL" id="CADEAL010000183">
    <property type="protein sequence ID" value="CAB1415995.1"/>
    <property type="molecule type" value="Genomic_DNA"/>
</dbReference>